<sequence length="78" mass="9018">MTVMQSSGGGEVVLKRPFNYDCSFAAGKARRKYFTEQIYYIFSPVWSNRSPCLPPSVYNSGSWSVRLKMNRQTSLRQR</sequence>
<protein>
    <submittedName>
        <fullName evidence="1">Hypp1242 protein</fullName>
    </submittedName>
</protein>
<evidence type="ECO:0000313" key="1">
    <source>
        <dbReference type="EMBL" id="CAH1253773.1"/>
    </source>
</evidence>
<name>A0A8J9ZHJ5_BRALA</name>
<dbReference type="OrthoDB" id="10374296at2759"/>
<proteinExistence type="predicted"/>
<evidence type="ECO:0000313" key="2">
    <source>
        <dbReference type="Proteomes" id="UP000838412"/>
    </source>
</evidence>
<organism evidence="1 2">
    <name type="scientific">Branchiostoma lanceolatum</name>
    <name type="common">Common lancelet</name>
    <name type="synonym">Amphioxus lanceolatum</name>
    <dbReference type="NCBI Taxonomy" id="7740"/>
    <lineage>
        <taxon>Eukaryota</taxon>
        <taxon>Metazoa</taxon>
        <taxon>Chordata</taxon>
        <taxon>Cephalochordata</taxon>
        <taxon>Leptocardii</taxon>
        <taxon>Amphioxiformes</taxon>
        <taxon>Branchiostomatidae</taxon>
        <taxon>Branchiostoma</taxon>
    </lineage>
</organism>
<accession>A0A8J9ZHJ5</accession>
<dbReference type="AlphaFoldDB" id="A0A8J9ZHJ5"/>
<dbReference type="EMBL" id="OV696687">
    <property type="protein sequence ID" value="CAH1253773.1"/>
    <property type="molecule type" value="Genomic_DNA"/>
</dbReference>
<gene>
    <name evidence="1" type="primary">Hypp1242</name>
    <name evidence="1" type="ORF">BLAG_LOCUS13423</name>
</gene>
<keyword evidence="2" id="KW-1185">Reference proteome</keyword>
<reference evidence="1" key="1">
    <citation type="submission" date="2022-01" db="EMBL/GenBank/DDBJ databases">
        <authorList>
            <person name="Braso-Vives M."/>
        </authorList>
    </citation>
    <scope>NUCLEOTIDE SEQUENCE</scope>
</reference>
<dbReference type="Proteomes" id="UP000838412">
    <property type="component" value="Chromosome 2"/>
</dbReference>